<evidence type="ECO:0000256" key="1">
    <source>
        <dbReference type="SAM" id="SignalP"/>
    </source>
</evidence>
<dbReference type="Gene3D" id="3.10.100.10">
    <property type="entry name" value="Mannose-Binding Protein A, subunit A"/>
    <property type="match status" value="1"/>
</dbReference>
<proteinExistence type="predicted"/>
<dbReference type="PROSITE" id="PS50041">
    <property type="entry name" value="C_TYPE_LECTIN_2"/>
    <property type="match status" value="1"/>
</dbReference>
<dbReference type="InterPro" id="IPR050828">
    <property type="entry name" value="C-type_lectin/matrix_domain"/>
</dbReference>
<dbReference type="SMART" id="SM00034">
    <property type="entry name" value="CLECT"/>
    <property type="match status" value="1"/>
</dbReference>
<sequence length="161" mass="18532">MLRVYCLLLGLVAAVQGACPAPFVEVGEGCYYFSYKDDLKMNWMEARTHCQSLASRADLAVLNYMCFDYNHVANYIIMEDIHTTMEPMYIGADGYDASWFWVDDRALSPNSIYWFEKQPTVEPGCVFLLPAKPHTYKKVFLSKDVCTATRYFICQNEVHAF</sequence>
<dbReference type="InterPro" id="IPR016187">
    <property type="entry name" value="CTDL_fold"/>
</dbReference>
<dbReference type="SUPFAM" id="SSF56436">
    <property type="entry name" value="C-type lectin-like"/>
    <property type="match status" value="1"/>
</dbReference>
<dbReference type="Proteomes" id="UP001487740">
    <property type="component" value="Unassembled WGS sequence"/>
</dbReference>
<dbReference type="PANTHER" id="PTHR45710:SF26">
    <property type="entry name" value="RH26557P"/>
    <property type="match status" value="1"/>
</dbReference>
<feature type="chain" id="PRO_5044717085" description="C-type lectin domain-containing protein" evidence="1">
    <location>
        <begin position="18"/>
        <end position="161"/>
    </location>
</feature>
<keyword evidence="4" id="KW-1185">Reference proteome</keyword>
<organism evidence="3 4">
    <name type="scientific">Scylla paramamosain</name>
    <name type="common">Mud crab</name>
    <dbReference type="NCBI Taxonomy" id="85552"/>
    <lineage>
        <taxon>Eukaryota</taxon>
        <taxon>Metazoa</taxon>
        <taxon>Ecdysozoa</taxon>
        <taxon>Arthropoda</taxon>
        <taxon>Crustacea</taxon>
        <taxon>Multicrustacea</taxon>
        <taxon>Malacostraca</taxon>
        <taxon>Eumalacostraca</taxon>
        <taxon>Eucarida</taxon>
        <taxon>Decapoda</taxon>
        <taxon>Pleocyemata</taxon>
        <taxon>Brachyura</taxon>
        <taxon>Eubrachyura</taxon>
        <taxon>Portunoidea</taxon>
        <taxon>Portunidae</taxon>
        <taxon>Portuninae</taxon>
        <taxon>Scylla</taxon>
    </lineage>
</organism>
<feature type="domain" description="C-type lectin" evidence="2">
    <location>
        <begin position="26"/>
        <end position="155"/>
    </location>
</feature>
<comment type="caution">
    <text evidence="3">The sequence shown here is derived from an EMBL/GenBank/DDBJ whole genome shotgun (WGS) entry which is preliminary data.</text>
</comment>
<dbReference type="EMBL" id="JARAKH010000016">
    <property type="protein sequence ID" value="KAK8396349.1"/>
    <property type="molecule type" value="Genomic_DNA"/>
</dbReference>
<evidence type="ECO:0000313" key="4">
    <source>
        <dbReference type="Proteomes" id="UP001487740"/>
    </source>
</evidence>
<dbReference type="AlphaFoldDB" id="A0AAW0U8E9"/>
<reference evidence="3 4" key="1">
    <citation type="submission" date="2023-03" db="EMBL/GenBank/DDBJ databases">
        <title>High-quality genome of Scylla paramamosain provides insights in environmental adaptation.</title>
        <authorList>
            <person name="Zhang L."/>
        </authorList>
    </citation>
    <scope>NUCLEOTIDE SEQUENCE [LARGE SCALE GENOMIC DNA]</scope>
    <source>
        <strain evidence="3">LZ_2023a</strain>
        <tissue evidence="3">Muscle</tissue>
    </source>
</reference>
<dbReference type="InterPro" id="IPR016186">
    <property type="entry name" value="C-type_lectin-like/link_sf"/>
</dbReference>
<evidence type="ECO:0000259" key="2">
    <source>
        <dbReference type="PROSITE" id="PS50041"/>
    </source>
</evidence>
<dbReference type="EMBL" id="JARAKH010000016">
    <property type="protein sequence ID" value="KAK8396351.1"/>
    <property type="molecule type" value="Genomic_DNA"/>
</dbReference>
<keyword evidence="1" id="KW-0732">Signal</keyword>
<gene>
    <name evidence="3" type="ORF">O3P69_005413</name>
</gene>
<evidence type="ECO:0000313" key="3">
    <source>
        <dbReference type="EMBL" id="KAK8396349.1"/>
    </source>
</evidence>
<name>A0AAW0U8E9_SCYPA</name>
<dbReference type="Pfam" id="PF00059">
    <property type="entry name" value="Lectin_C"/>
    <property type="match status" value="1"/>
</dbReference>
<dbReference type="InterPro" id="IPR001304">
    <property type="entry name" value="C-type_lectin-like"/>
</dbReference>
<protein>
    <recommendedName>
        <fullName evidence="2">C-type lectin domain-containing protein</fullName>
    </recommendedName>
</protein>
<feature type="signal peptide" evidence="1">
    <location>
        <begin position="1"/>
        <end position="17"/>
    </location>
</feature>
<accession>A0AAW0U8E9</accession>
<dbReference type="PANTHER" id="PTHR45710">
    <property type="entry name" value="C-TYPE LECTIN DOMAIN-CONTAINING PROTEIN 180"/>
    <property type="match status" value="1"/>
</dbReference>